<dbReference type="InterPro" id="IPR052021">
    <property type="entry name" value="Type-I_RS_S_subunit"/>
</dbReference>
<gene>
    <name evidence="6" type="ORF">BLE401_04565</name>
</gene>
<dbReference type="Proteomes" id="UP000234271">
    <property type="component" value="Chromosome"/>
</dbReference>
<dbReference type="GO" id="GO:0003677">
    <property type="term" value="F:DNA binding"/>
    <property type="evidence" value="ECO:0007669"/>
    <property type="project" value="UniProtKB-KW"/>
</dbReference>
<evidence type="ECO:0000256" key="3">
    <source>
        <dbReference type="ARBA" id="ARBA00023125"/>
    </source>
</evidence>
<protein>
    <submittedName>
        <fullName evidence="6">Restriction endonuclease subunit S</fullName>
    </submittedName>
</protein>
<dbReference type="KEGG" id="blep:AL038_01455"/>
<dbReference type="REBASE" id="231391">
    <property type="entry name" value="S.Ble401IV"/>
</dbReference>
<feature type="domain" description="Type I restriction modification DNA specificity" evidence="5">
    <location>
        <begin position="16"/>
        <end position="198"/>
    </location>
</feature>
<reference evidence="7" key="1">
    <citation type="submission" date="2016-12" db="EMBL/GenBank/DDBJ databases">
        <title>Complete Genome Sequence of Beggiatoa leptomitiformis D-401.</title>
        <authorList>
            <person name="Fomenkov A."/>
            <person name="Vincze T."/>
            <person name="Grabovich M."/>
            <person name="Anton B.P."/>
            <person name="Dubinina G."/>
            <person name="Orlova M."/>
            <person name="Belousova E."/>
            <person name="Roberts R.J."/>
        </authorList>
    </citation>
    <scope>NUCLEOTIDE SEQUENCE [LARGE SCALE GENOMIC DNA]</scope>
    <source>
        <strain evidence="7">D-401</strain>
    </source>
</reference>
<proteinExistence type="inferred from homology"/>
<dbReference type="EMBL" id="CP018889">
    <property type="protein sequence ID" value="AUI68045.1"/>
    <property type="molecule type" value="Genomic_DNA"/>
</dbReference>
<comment type="similarity">
    <text evidence="1">Belongs to the type-I restriction system S methylase family.</text>
</comment>
<dbReference type="Pfam" id="PF01420">
    <property type="entry name" value="Methylase_S"/>
    <property type="match status" value="2"/>
</dbReference>
<keyword evidence="7" id="KW-1185">Reference proteome</keyword>
<dbReference type="AlphaFoldDB" id="A0A2N9YC32"/>
<dbReference type="Gene3D" id="1.10.287.1120">
    <property type="entry name" value="Bipartite methylase S protein"/>
    <property type="match status" value="1"/>
</dbReference>
<keyword evidence="6" id="KW-0255">Endonuclease</keyword>
<dbReference type="InterPro" id="IPR044946">
    <property type="entry name" value="Restrct_endonuc_typeI_TRD_sf"/>
</dbReference>
<keyword evidence="6" id="KW-0540">Nuclease</keyword>
<evidence type="ECO:0000313" key="6">
    <source>
        <dbReference type="EMBL" id="AUI68045.1"/>
    </source>
</evidence>
<keyword evidence="3" id="KW-0238">DNA-binding</keyword>
<dbReference type="RefSeq" id="WP_062147951.1">
    <property type="nucleotide sequence ID" value="NZ_CP012373.2"/>
</dbReference>
<evidence type="ECO:0000256" key="2">
    <source>
        <dbReference type="ARBA" id="ARBA00022747"/>
    </source>
</evidence>
<keyword evidence="6" id="KW-0378">Hydrolase</keyword>
<dbReference type="STRING" id="288004.AL038_01455"/>
<dbReference type="PANTHER" id="PTHR30408:SF12">
    <property type="entry name" value="TYPE I RESTRICTION ENZYME MJAVIII SPECIFICITY SUBUNIT"/>
    <property type="match status" value="1"/>
</dbReference>
<name>A0A2N9YC32_9GAMM</name>
<dbReference type="Gene3D" id="3.90.220.20">
    <property type="entry name" value="DNA methylase specificity domains"/>
    <property type="match status" value="2"/>
</dbReference>
<keyword evidence="4" id="KW-0175">Coiled coil</keyword>
<evidence type="ECO:0000256" key="1">
    <source>
        <dbReference type="ARBA" id="ARBA00010923"/>
    </source>
</evidence>
<feature type="coiled-coil region" evidence="4">
    <location>
        <begin position="392"/>
        <end position="419"/>
    </location>
</feature>
<evidence type="ECO:0000313" key="7">
    <source>
        <dbReference type="Proteomes" id="UP000234271"/>
    </source>
</evidence>
<dbReference type="GO" id="GO:0004519">
    <property type="term" value="F:endonuclease activity"/>
    <property type="evidence" value="ECO:0007669"/>
    <property type="project" value="UniProtKB-KW"/>
</dbReference>
<dbReference type="InterPro" id="IPR000055">
    <property type="entry name" value="Restrct_endonuc_typeI_TRD"/>
</dbReference>
<accession>A0A2N9YC32</accession>
<dbReference type="GO" id="GO:0009307">
    <property type="term" value="P:DNA restriction-modification system"/>
    <property type="evidence" value="ECO:0007669"/>
    <property type="project" value="UniProtKB-KW"/>
</dbReference>
<sequence>MALKAGYKQTEVGVIPVDWEVSELKDIILDMLQGVNTAIDKPEYVNSGSGIPILKANNIIDKEVRFNGADHISKKTFSTYSDRYKLKKNDFLFSNIGARLGTGSLLSVETECSFAWNVMRIIPNTNKIIPSYLSSVVNSPKISQNIKDNQSGSGMGFVPKSVMRKIKIPLPNMLEEQTAIANVLSDADALIQSLTRLIAKKRQIKQGAMQTLLNPYENGRLKAGWATITYDEAFNFLSTASFSRSELSNSGEYGYIHYGDIHTLWDGFVDFKKNEVSGIAENKAKNYVVIKDGDLIMADASEDYKGIGKSVEIKGVGIKKVISGLHTFLLRDSKNVFVDGFRGYIHSTKYVKEQLDRLATGLKVYGISKTNLKLIKIPLPPKEEQTRIATILSDMDTEINALESKLNKYQQIKQGMMQNLLTGQIRLVSPETETNP</sequence>
<dbReference type="PANTHER" id="PTHR30408">
    <property type="entry name" value="TYPE-1 RESTRICTION ENZYME ECOKI SPECIFICITY PROTEIN"/>
    <property type="match status" value="1"/>
</dbReference>
<evidence type="ECO:0000256" key="4">
    <source>
        <dbReference type="SAM" id="Coils"/>
    </source>
</evidence>
<organism evidence="6 7">
    <name type="scientific">Beggiatoa leptomitoformis</name>
    <dbReference type="NCBI Taxonomy" id="288004"/>
    <lineage>
        <taxon>Bacteria</taxon>
        <taxon>Pseudomonadati</taxon>
        <taxon>Pseudomonadota</taxon>
        <taxon>Gammaproteobacteria</taxon>
        <taxon>Thiotrichales</taxon>
        <taxon>Thiotrichaceae</taxon>
        <taxon>Beggiatoa</taxon>
    </lineage>
</organism>
<dbReference type="OrthoDB" id="9798929at2"/>
<evidence type="ECO:0000259" key="5">
    <source>
        <dbReference type="Pfam" id="PF01420"/>
    </source>
</evidence>
<dbReference type="SUPFAM" id="SSF116734">
    <property type="entry name" value="DNA methylase specificity domain"/>
    <property type="match status" value="2"/>
</dbReference>
<feature type="domain" description="Type I restriction modification DNA specificity" evidence="5">
    <location>
        <begin position="224"/>
        <end position="407"/>
    </location>
</feature>
<keyword evidence="2" id="KW-0680">Restriction system</keyword>